<feature type="chain" id="PRO_5046735633" evidence="3">
    <location>
        <begin position="24"/>
        <end position="401"/>
    </location>
</feature>
<dbReference type="PROSITE" id="PS51257">
    <property type="entry name" value="PROKAR_LIPOPROTEIN"/>
    <property type="match status" value="1"/>
</dbReference>
<dbReference type="SUPFAM" id="SSF53850">
    <property type="entry name" value="Periplasmic binding protein-like II"/>
    <property type="match status" value="1"/>
</dbReference>
<keyword evidence="1 3" id="KW-0732">Signal</keyword>
<evidence type="ECO:0000313" key="4">
    <source>
        <dbReference type="EMBL" id="GAA1953302.1"/>
    </source>
</evidence>
<protein>
    <submittedName>
        <fullName evidence="4">Extracellular solute-binding protein</fullName>
    </submittedName>
</protein>
<keyword evidence="5" id="KW-1185">Reference proteome</keyword>
<accession>A0ABP5BWM8</accession>
<dbReference type="PANTHER" id="PTHR30006">
    <property type="entry name" value="THIAMINE-BINDING PERIPLASMIC PROTEIN-RELATED"/>
    <property type="match status" value="1"/>
</dbReference>
<sequence>MNRRLTGIAATAAVLALSAAACSSSKSSDAGSKSGGSAQSSSAGSTGSAAGSTDAKKDAASATTAQDLGGMDALVAAAKKEGTLNAIALPKTWANYGAIMDAFTAKYGIKINDANPDGSSQDELNAIKQQKGKSSAPDVVDVGQAAANSGAADGLFAPYQVATWSQIADAQKDAKGLWYNDYGGYIAIGYDADKVKTPPTTLKSLDNPAYKSQVALNGDPTKANAALSGVIAAALANGGTLDNVQPGLDFFGKLKSDGVFVPVKATQATIQSGTTPITIDWDYLQASAATDLKAKGINWKVVVPSDALFGGFYNQAISASAPHPAAARLWEEFLYSAEGQNLWLKGQARPAELDALQKAGTADAAALAALPAVTGTPQFATQDQMSAASKLTVAGWAKATG</sequence>
<dbReference type="EMBL" id="BAAAQM010000002">
    <property type="protein sequence ID" value="GAA1953302.1"/>
    <property type="molecule type" value="Genomic_DNA"/>
</dbReference>
<reference evidence="5" key="1">
    <citation type="journal article" date="2019" name="Int. J. Syst. Evol. Microbiol.">
        <title>The Global Catalogue of Microorganisms (GCM) 10K type strain sequencing project: providing services to taxonomists for standard genome sequencing and annotation.</title>
        <authorList>
            <consortium name="The Broad Institute Genomics Platform"/>
            <consortium name="The Broad Institute Genome Sequencing Center for Infectious Disease"/>
            <person name="Wu L."/>
            <person name="Ma J."/>
        </authorList>
    </citation>
    <scope>NUCLEOTIDE SEQUENCE [LARGE SCALE GENOMIC DNA]</scope>
    <source>
        <strain evidence="5">JCM 16013</strain>
    </source>
</reference>
<comment type="caution">
    <text evidence="4">The sequence shown here is derived from an EMBL/GenBank/DDBJ whole genome shotgun (WGS) entry which is preliminary data.</text>
</comment>
<dbReference type="PANTHER" id="PTHR30006:SF2">
    <property type="entry name" value="ABC TRANSPORTER SUBSTRATE-BINDING PROTEIN"/>
    <property type="match status" value="1"/>
</dbReference>
<dbReference type="Gene3D" id="3.40.190.10">
    <property type="entry name" value="Periplasmic binding protein-like II"/>
    <property type="match status" value="2"/>
</dbReference>
<dbReference type="Pfam" id="PF13343">
    <property type="entry name" value="SBP_bac_6"/>
    <property type="match status" value="1"/>
</dbReference>
<evidence type="ECO:0000256" key="3">
    <source>
        <dbReference type="SAM" id="SignalP"/>
    </source>
</evidence>
<dbReference type="Proteomes" id="UP001499854">
    <property type="component" value="Unassembled WGS sequence"/>
</dbReference>
<feature type="signal peptide" evidence="3">
    <location>
        <begin position="1"/>
        <end position="23"/>
    </location>
</feature>
<evidence type="ECO:0000256" key="2">
    <source>
        <dbReference type="SAM" id="MobiDB-lite"/>
    </source>
</evidence>
<proteinExistence type="predicted"/>
<organism evidence="4 5">
    <name type="scientific">Catenulispora subtropica</name>
    <dbReference type="NCBI Taxonomy" id="450798"/>
    <lineage>
        <taxon>Bacteria</taxon>
        <taxon>Bacillati</taxon>
        <taxon>Actinomycetota</taxon>
        <taxon>Actinomycetes</taxon>
        <taxon>Catenulisporales</taxon>
        <taxon>Catenulisporaceae</taxon>
        <taxon>Catenulispora</taxon>
    </lineage>
</organism>
<gene>
    <name evidence="4" type="ORF">GCM10009838_05700</name>
</gene>
<dbReference type="RefSeq" id="WP_344655303.1">
    <property type="nucleotide sequence ID" value="NZ_BAAAQM010000002.1"/>
</dbReference>
<feature type="region of interest" description="Disordered" evidence="2">
    <location>
        <begin position="24"/>
        <end position="53"/>
    </location>
</feature>
<name>A0ABP5BWM8_9ACTN</name>
<evidence type="ECO:0000313" key="5">
    <source>
        <dbReference type="Proteomes" id="UP001499854"/>
    </source>
</evidence>
<evidence type="ECO:0000256" key="1">
    <source>
        <dbReference type="ARBA" id="ARBA00022729"/>
    </source>
</evidence>